<evidence type="ECO:0000256" key="4">
    <source>
        <dbReference type="SAM" id="Coils"/>
    </source>
</evidence>
<evidence type="ECO:0000256" key="2">
    <source>
        <dbReference type="ARBA" id="ARBA00012528"/>
    </source>
</evidence>
<dbReference type="Gene3D" id="3.30.450.20">
    <property type="entry name" value="PAS domain"/>
    <property type="match status" value="2"/>
</dbReference>
<dbReference type="InterPro" id="IPR000160">
    <property type="entry name" value="GGDEF_dom"/>
</dbReference>
<dbReference type="EC" id="2.7.7.65" evidence="2"/>
<dbReference type="EMBL" id="CP101527">
    <property type="protein sequence ID" value="UZW74013.1"/>
    <property type="molecule type" value="Genomic_DNA"/>
</dbReference>
<evidence type="ECO:0000313" key="9">
    <source>
        <dbReference type="Proteomes" id="UP001164472"/>
    </source>
</evidence>
<evidence type="ECO:0000256" key="6">
    <source>
        <dbReference type="SAM" id="Phobius"/>
    </source>
</evidence>
<comment type="catalytic activity">
    <reaction evidence="3">
        <text>2 GTP = 3',3'-c-di-GMP + 2 diphosphate</text>
        <dbReference type="Rhea" id="RHEA:24898"/>
        <dbReference type="ChEBI" id="CHEBI:33019"/>
        <dbReference type="ChEBI" id="CHEBI:37565"/>
        <dbReference type="ChEBI" id="CHEBI:58805"/>
        <dbReference type="EC" id="2.7.7.65"/>
    </reaction>
</comment>
<feature type="transmembrane region" description="Helical" evidence="6">
    <location>
        <begin position="12"/>
        <end position="33"/>
    </location>
</feature>
<feature type="domain" description="GGDEF" evidence="7">
    <location>
        <begin position="468"/>
        <end position="600"/>
    </location>
</feature>
<evidence type="ECO:0000313" key="8">
    <source>
        <dbReference type="EMBL" id="UZW74013.1"/>
    </source>
</evidence>
<dbReference type="Proteomes" id="UP001164472">
    <property type="component" value="Chromosome"/>
</dbReference>
<proteinExistence type="predicted"/>
<dbReference type="InterPro" id="IPR029787">
    <property type="entry name" value="Nucleotide_cyclase"/>
</dbReference>
<dbReference type="RefSeq" id="WP_251811474.1">
    <property type="nucleotide sequence ID" value="NZ_CP101527.1"/>
</dbReference>
<protein>
    <recommendedName>
        <fullName evidence="2">diguanylate cyclase</fullName>
        <ecNumber evidence="2">2.7.7.65</ecNumber>
    </recommendedName>
</protein>
<keyword evidence="4" id="KW-0175">Coiled coil</keyword>
<dbReference type="Gene3D" id="3.30.70.270">
    <property type="match status" value="1"/>
</dbReference>
<feature type="coiled-coil region" evidence="4">
    <location>
        <begin position="413"/>
        <end position="440"/>
    </location>
</feature>
<evidence type="ECO:0000256" key="1">
    <source>
        <dbReference type="ARBA" id="ARBA00001946"/>
    </source>
</evidence>
<keyword evidence="6" id="KW-0472">Membrane</keyword>
<dbReference type="PANTHER" id="PTHR45138">
    <property type="entry name" value="REGULATORY COMPONENTS OF SENSORY TRANSDUCTION SYSTEM"/>
    <property type="match status" value="1"/>
</dbReference>
<dbReference type="GO" id="GO:0052621">
    <property type="term" value="F:diguanylate cyclase activity"/>
    <property type="evidence" value="ECO:0007669"/>
    <property type="project" value="UniProtKB-EC"/>
</dbReference>
<reference evidence="8" key="1">
    <citation type="submission" date="2022-07" db="EMBL/GenBank/DDBJ databases">
        <title>Alkalimarinus sp. nov., isolated from gut of a Alitta virens.</title>
        <authorList>
            <person name="Yang A.I."/>
            <person name="Shin N.-R."/>
        </authorList>
    </citation>
    <scope>NUCLEOTIDE SEQUENCE</scope>
    <source>
        <strain evidence="8">FA028</strain>
    </source>
</reference>
<accession>A0A9E8HJV0</accession>
<gene>
    <name evidence="8" type="ORF">NNL22_13370</name>
</gene>
<dbReference type="PANTHER" id="PTHR45138:SF9">
    <property type="entry name" value="DIGUANYLATE CYCLASE DGCM-RELATED"/>
    <property type="match status" value="1"/>
</dbReference>
<keyword evidence="8" id="KW-0548">Nucleotidyltransferase</keyword>
<evidence type="ECO:0000259" key="7">
    <source>
        <dbReference type="PROSITE" id="PS50887"/>
    </source>
</evidence>
<dbReference type="CDD" id="cd01949">
    <property type="entry name" value="GGDEF"/>
    <property type="match status" value="1"/>
</dbReference>
<dbReference type="Pfam" id="PF08269">
    <property type="entry name" value="dCache_2"/>
    <property type="match status" value="1"/>
</dbReference>
<dbReference type="SUPFAM" id="SSF55073">
    <property type="entry name" value="Nucleotide cyclase"/>
    <property type="match status" value="1"/>
</dbReference>
<feature type="region of interest" description="Disordered" evidence="5">
    <location>
        <begin position="141"/>
        <end position="165"/>
    </location>
</feature>
<dbReference type="AlphaFoldDB" id="A0A9E8HJV0"/>
<dbReference type="NCBIfam" id="TIGR00254">
    <property type="entry name" value="GGDEF"/>
    <property type="match status" value="1"/>
</dbReference>
<sequence>MTKKHSLPAIYLRLSLGLSTLIVLLVGAALITLNTQQHNEMVEQVSQGISAQLKSAMTQQVDSSVELADSVYHGATKALKAQLALKVRQAHQQASKILKHNPDLPLSRQKELIIDTLRAIRFNDGQGSIFIVDNEGKLQLPPAHPTISKTKSDASAADSSTATSAERQQFITNTLNQVKTQDELYIEGLTPALYSSDPFQTEPTISFYKMLEPLGWVIGTKASTDAFESTAKAQLIEILTKLQANKPIKLFIADENLMLLALPESVNSINETDLDKMLPENKQLVKNLIQLAKNNENRVVEARWLDQSTNSYTPILLYISLEPNWQWLIGSYVTLAEIEQEIGLNKSRLTEQVEEKLLEIAAILIIAYLIAVMIGLMFYRKIRWHFSLFIERLQSAANDNHPVSSDLISIQEFDTLAQTMNEQLNKRAKLQQDLEQLAQKDPLTDLFNRRRMDELISLEVARTKRNKRPFCLVLGDIDHFKSVNDNYGHEVGDQVISAVANILKTSLREQDSIARWGGEEFLIMLPDTAMEQAESVANKIRLLCENHTLSYEDKQVRFTLTFGIEEFDGSTDIKSAIAAADDALYEGKNNGRNIVVCNSR</sequence>
<evidence type="ECO:0000256" key="5">
    <source>
        <dbReference type="SAM" id="MobiDB-lite"/>
    </source>
</evidence>
<dbReference type="InterPro" id="IPR050469">
    <property type="entry name" value="Diguanylate_Cyclase"/>
</dbReference>
<feature type="compositionally biased region" description="Low complexity" evidence="5">
    <location>
        <begin position="153"/>
        <end position="165"/>
    </location>
</feature>
<keyword evidence="8" id="KW-0808">Transferase</keyword>
<dbReference type="InterPro" id="IPR043128">
    <property type="entry name" value="Rev_trsase/Diguanyl_cyclase"/>
</dbReference>
<evidence type="ECO:0000256" key="3">
    <source>
        <dbReference type="ARBA" id="ARBA00034247"/>
    </source>
</evidence>
<dbReference type="Pfam" id="PF00990">
    <property type="entry name" value="GGDEF"/>
    <property type="match status" value="1"/>
</dbReference>
<keyword evidence="6" id="KW-1133">Transmembrane helix</keyword>
<feature type="transmembrane region" description="Helical" evidence="6">
    <location>
        <begin position="357"/>
        <end position="379"/>
    </location>
</feature>
<dbReference type="FunFam" id="3.30.70.270:FF:000001">
    <property type="entry name" value="Diguanylate cyclase domain protein"/>
    <property type="match status" value="1"/>
</dbReference>
<keyword evidence="6" id="KW-0812">Transmembrane</keyword>
<dbReference type="SMART" id="SM00267">
    <property type="entry name" value="GGDEF"/>
    <property type="match status" value="1"/>
</dbReference>
<dbReference type="InterPro" id="IPR004010">
    <property type="entry name" value="Double_Cache_2"/>
</dbReference>
<comment type="cofactor">
    <cofactor evidence="1">
        <name>Mg(2+)</name>
        <dbReference type="ChEBI" id="CHEBI:18420"/>
    </cofactor>
</comment>
<keyword evidence="9" id="KW-1185">Reference proteome</keyword>
<dbReference type="KEGG" id="asem:NNL22_13370"/>
<name>A0A9E8HJV0_9ALTE</name>
<organism evidence="8 9">
    <name type="scientific">Alkalimarinus sediminis</name>
    <dbReference type="NCBI Taxonomy" id="1632866"/>
    <lineage>
        <taxon>Bacteria</taxon>
        <taxon>Pseudomonadati</taxon>
        <taxon>Pseudomonadota</taxon>
        <taxon>Gammaproteobacteria</taxon>
        <taxon>Alteromonadales</taxon>
        <taxon>Alteromonadaceae</taxon>
        <taxon>Alkalimarinus</taxon>
    </lineage>
</organism>
<dbReference type="PROSITE" id="PS50887">
    <property type="entry name" value="GGDEF"/>
    <property type="match status" value="1"/>
</dbReference>